<dbReference type="Proteomes" id="UP001374535">
    <property type="component" value="Chromosome 8"/>
</dbReference>
<protein>
    <submittedName>
        <fullName evidence="1">Uncharacterized protein</fullName>
    </submittedName>
</protein>
<gene>
    <name evidence="1" type="ORF">V8G54_026499</name>
</gene>
<proteinExistence type="predicted"/>
<dbReference type="EMBL" id="CP144693">
    <property type="protein sequence ID" value="WVZ00430.1"/>
    <property type="molecule type" value="Genomic_DNA"/>
</dbReference>
<evidence type="ECO:0000313" key="1">
    <source>
        <dbReference type="EMBL" id="WVZ00430.1"/>
    </source>
</evidence>
<organism evidence="1 2">
    <name type="scientific">Vigna mungo</name>
    <name type="common">Black gram</name>
    <name type="synonym">Phaseolus mungo</name>
    <dbReference type="NCBI Taxonomy" id="3915"/>
    <lineage>
        <taxon>Eukaryota</taxon>
        <taxon>Viridiplantae</taxon>
        <taxon>Streptophyta</taxon>
        <taxon>Embryophyta</taxon>
        <taxon>Tracheophyta</taxon>
        <taxon>Spermatophyta</taxon>
        <taxon>Magnoliopsida</taxon>
        <taxon>eudicotyledons</taxon>
        <taxon>Gunneridae</taxon>
        <taxon>Pentapetalae</taxon>
        <taxon>rosids</taxon>
        <taxon>fabids</taxon>
        <taxon>Fabales</taxon>
        <taxon>Fabaceae</taxon>
        <taxon>Papilionoideae</taxon>
        <taxon>50 kb inversion clade</taxon>
        <taxon>NPAAA clade</taxon>
        <taxon>indigoferoid/millettioid clade</taxon>
        <taxon>Phaseoleae</taxon>
        <taxon>Vigna</taxon>
    </lineage>
</organism>
<reference evidence="1 2" key="1">
    <citation type="journal article" date="2023" name="Life. Sci Alliance">
        <title>Evolutionary insights into 3D genome organization and epigenetic landscape of Vigna mungo.</title>
        <authorList>
            <person name="Junaid A."/>
            <person name="Singh B."/>
            <person name="Bhatia S."/>
        </authorList>
    </citation>
    <scope>NUCLEOTIDE SEQUENCE [LARGE SCALE GENOMIC DNA]</scope>
    <source>
        <strain evidence="1">Urdbean</strain>
    </source>
</reference>
<dbReference type="AlphaFoldDB" id="A0AAQ3N0P4"/>
<evidence type="ECO:0000313" key="2">
    <source>
        <dbReference type="Proteomes" id="UP001374535"/>
    </source>
</evidence>
<name>A0AAQ3N0P4_VIGMU</name>
<accession>A0AAQ3N0P4</accession>
<keyword evidence="2" id="KW-1185">Reference proteome</keyword>
<sequence>MNSVTWKISPVNERLLAVSKHTPEVIKALAASSKMNLSAIRNDSGKEAIFLSTCLDKVASPTPKVPLSFKRINSALDVIGQSPFRTPPSLSYRSDKVVDFLCTNVGAYMFVFLDREWSWNFVLYNRSFHFRGLNYSIGFVQVRTWLHGYGDWVVVQRSKDIEHKRLCDQPLLRQNKKALLELLDQVEDAIAIDDAPVLNSNTYSFKVPQNQAYELPVKDRPVVERTESHLPKEGVDVFSNSNYLVLEVSELRSADSSAAPCSSYKVLRLLNEQSGEERAVNLWNEW</sequence>